<dbReference type="Gene3D" id="1.20.1600.10">
    <property type="entry name" value="Outer membrane efflux proteins (OEP)"/>
    <property type="match status" value="1"/>
</dbReference>
<keyword evidence="10" id="KW-1185">Reference proteome</keyword>
<organism evidence="9 10">
    <name type="scientific">Microbulbifer flavimaris</name>
    <dbReference type="NCBI Taxonomy" id="1781068"/>
    <lineage>
        <taxon>Bacteria</taxon>
        <taxon>Pseudomonadati</taxon>
        <taxon>Pseudomonadota</taxon>
        <taxon>Gammaproteobacteria</taxon>
        <taxon>Cellvibrionales</taxon>
        <taxon>Microbulbiferaceae</taxon>
        <taxon>Microbulbifer</taxon>
    </lineage>
</organism>
<keyword evidence="3" id="KW-0813">Transport</keyword>
<evidence type="ECO:0000256" key="4">
    <source>
        <dbReference type="ARBA" id="ARBA00022452"/>
    </source>
</evidence>
<evidence type="ECO:0000256" key="1">
    <source>
        <dbReference type="ARBA" id="ARBA00004442"/>
    </source>
</evidence>
<name>A0ABX4HXP0_9GAMM</name>
<comment type="similarity">
    <text evidence="2">Belongs to the outer membrane factor (OMF) (TC 1.B.17) family.</text>
</comment>
<evidence type="ECO:0000313" key="9">
    <source>
        <dbReference type="EMBL" id="PCO04568.1"/>
    </source>
</evidence>
<evidence type="ECO:0000256" key="8">
    <source>
        <dbReference type="SAM" id="Coils"/>
    </source>
</evidence>
<evidence type="ECO:0000256" key="6">
    <source>
        <dbReference type="ARBA" id="ARBA00023136"/>
    </source>
</evidence>
<reference evidence="9" key="1">
    <citation type="submission" date="2017-08" db="EMBL/GenBank/DDBJ databases">
        <title>Microbulbifer marisrubri sp. nov., a halophilic alphaproteobacterium isolated from marine sediment of the Yellow Sea, China.</title>
        <authorList>
            <person name="Zhang G."/>
            <person name="Xiong Q."/>
        </authorList>
    </citation>
    <scope>NUCLEOTIDE SEQUENCE [LARGE SCALE GENOMIC DNA]</scope>
    <source>
        <strain evidence="9">WRN-8</strain>
    </source>
</reference>
<evidence type="ECO:0000256" key="5">
    <source>
        <dbReference type="ARBA" id="ARBA00022692"/>
    </source>
</evidence>
<keyword evidence="4" id="KW-1134">Transmembrane beta strand</keyword>
<gene>
    <name evidence="9" type="ORF">AWR36_014130</name>
</gene>
<dbReference type="EMBL" id="LRFG02000005">
    <property type="protein sequence ID" value="PCO04568.1"/>
    <property type="molecule type" value="Genomic_DNA"/>
</dbReference>
<dbReference type="Proteomes" id="UP000218427">
    <property type="component" value="Unassembled WGS sequence"/>
</dbReference>
<feature type="coiled-coil region" evidence="8">
    <location>
        <begin position="238"/>
        <end position="272"/>
    </location>
</feature>
<comment type="caution">
    <text evidence="9">The sequence shown here is derived from an EMBL/GenBank/DDBJ whole genome shotgun (WGS) entry which is preliminary data.</text>
</comment>
<sequence length="497" mass="54757">MPAASTTSGHRNHPRRVDIVLIRQRQWAIALAIACHAWAPPGHGQEFHERLLLVSSASQLAAQSPSVESSEGSRPAVVSQSQYSPPLLTIEQSVLQAVNWHPVISESVNELFQRQQNIRIARAGYFPQLNAGVIAGHDSEDEGDGNGHALQLYASQVIYDFGKVSSGVDLASAEATRSLANVLFSVDQVARQTANAAIEVQRYQALLGIARERIDGVQSIASLVRMRSERGASSRSDLLQAESRMQAARADFQQLEARLARWRAELQNFVGAEQPFAVSMEATPSLTSACEAPVSAVTASPRVLIAEASRDEAMARLEEAKSDAWPTLSLDANYNRYLDPNYVDANVIDENESSVFLNLSMPIYQGGRISATKQSSAYALQAADYAKDAAIETVARDYRSAQEQERGLARSLGILEARERSIRETRDLYRKQYSSLGTRTLLDLLNSEQELYQARQELSGTRFDLERLRLDCLYNVGALRRAFGIEGRQVQGVQILP</sequence>
<dbReference type="PANTHER" id="PTHR30026">
    <property type="entry name" value="OUTER MEMBRANE PROTEIN TOLC"/>
    <property type="match status" value="1"/>
</dbReference>
<dbReference type="RefSeq" id="WP_096866669.1">
    <property type="nucleotide sequence ID" value="NZ_LRFG02000005.1"/>
</dbReference>
<dbReference type="InterPro" id="IPR003423">
    <property type="entry name" value="OMP_efflux"/>
</dbReference>
<evidence type="ECO:0000256" key="2">
    <source>
        <dbReference type="ARBA" id="ARBA00007613"/>
    </source>
</evidence>
<dbReference type="SUPFAM" id="SSF56954">
    <property type="entry name" value="Outer membrane efflux proteins (OEP)"/>
    <property type="match status" value="1"/>
</dbReference>
<protein>
    <submittedName>
        <fullName evidence="9">Type I secretion protein TolC</fullName>
    </submittedName>
</protein>
<proteinExistence type="inferred from homology"/>
<keyword evidence="6" id="KW-0472">Membrane</keyword>
<accession>A0ABX4HXP0</accession>
<keyword evidence="8" id="KW-0175">Coiled coil</keyword>
<dbReference type="InterPro" id="IPR010130">
    <property type="entry name" value="T1SS_OMP_TolC"/>
</dbReference>
<dbReference type="NCBIfam" id="TIGR01844">
    <property type="entry name" value="type_I_sec_TolC"/>
    <property type="match status" value="1"/>
</dbReference>
<dbReference type="PANTHER" id="PTHR30026:SF22">
    <property type="entry name" value="OUTER MEMBRANE EFFLUX PROTEIN"/>
    <property type="match status" value="1"/>
</dbReference>
<dbReference type="Pfam" id="PF02321">
    <property type="entry name" value="OEP"/>
    <property type="match status" value="2"/>
</dbReference>
<evidence type="ECO:0000256" key="3">
    <source>
        <dbReference type="ARBA" id="ARBA00022448"/>
    </source>
</evidence>
<evidence type="ECO:0000313" key="10">
    <source>
        <dbReference type="Proteomes" id="UP000218427"/>
    </source>
</evidence>
<comment type="subcellular location">
    <subcellularLocation>
        <location evidence="1">Cell outer membrane</location>
    </subcellularLocation>
</comment>
<keyword evidence="7" id="KW-0998">Cell outer membrane</keyword>
<dbReference type="InterPro" id="IPR051906">
    <property type="entry name" value="TolC-like"/>
</dbReference>
<evidence type="ECO:0000256" key="7">
    <source>
        <dbReference type="ARBA" id="ARBA00023237"/>
    </source>
</evidence>
<keyword evidence="5" id="KW-0812">Transmembrane</keyword>